<dbReference type="RefSeq" id="XP_064771315.1">
    <property type="nucleotide sequence ID" value="XM_064911814.1"/>
</dbReference>
<feature type="compositionally biased region" description="Low complexity" evidence="7">
    <location>
        <begin position="31"/>
        <end position="41"/>
    </location>
</feature>
<name>A0ABR1FEK5_9ASCO</name>
<keyword evidence="6" id="KW-0507">mRNA processing</keyword>
<dbReference type="Proteomes" id="UP001498771">
    <property type="component" value="Unassembled WGS sequence"/>
</dbReference>
<evidence type="ECO:0000313" key="8">
    <source>
        <dbReference type="EMBL" id="KAK7208282.1"/>
    </source>
</evidence>
<dbReference type="Pfam" id="PF00400">
    <property type="entry name" value="WD40"/>
    <property type="match status" value="5"/>
</dbReference>
<keyword evidence="1 5" id="KW-0853">WD repeat</keyword>
<evidence type="ECO:0000256" key="2">
    <source>
        <dbReference type="ARBA" id="ARBA00022737"/>
    </source>
</evidence>
<feature type="repeat" description="WD" evidence="5">
    <location>
        <begin position="159"/>
        <end position="191"/>
    </location>
</feature>
<proteinExistence type="predicted"/>
<dbReference type="PANTHER" id="PTHR22836:SF0">
    <property type="entry name" value="PRE-MRNA 3' END PROCESSING PROTEIN WDR33"/>
    <property type="match status" value="1"/>
</dbReference>
<evidence type="ECO:0000256" key="1">
    <source>
        <dbReference type="ARBA" id="ARBA00022574"/>
    </source>
</evidence>
<feature type="repeat" description="WD" evidence="5">
    <location>
        <begin position="284"/>
        <end position="326"/>
    </location>
</feature>
<evidence type="ECO:0000256" key="5">
    <source>
        <dbReference type="PROSITE-ProRule" id="PRU00221"/>
    </source>
</evidence>
<evidence type="ECO:0000313" key="9">
    <source>
        <dbReference type="Proteomes" id="UP001498771"/>
    </source>
</evidence>
<dbReference type="InterPro" id="IPR045245">
    <property type="entry name" value="Pfs2-like"/>
</dbReference>
<comment type="subcellular location">
    <subcellularLocation>
        <location evidence="6">Nucleus</location>
    </subcellularLocation>
</comment>
<feature type="compositionally biased region" description="Low complexity" evidence="7">
    <location>
        <begin position="1"/>
        <end position="13"/>
    </location>
</feature>
<feature type="repeat" description="WD" evidence="5">
    <location>
        <begin position="419"/>
        <end position="450"/>
    </location>
</feature>
<dbReference type="Gene3D" id="2.130.10.10">
    <property type="entry name" value="YVTN repeat-like/Quinoprotein amine dehydrogenase"/>
    <property type="match status" value="3"/>
</dbReference>
<dbReference type="InterPro" id="IPR001680">
    <property type="entry name" value="WD40_rpt"/>
</dbReference>
<reference evidence="8 9" key="1">
    <citation type="submission" date="2024-03" db="EMBL/GenBank/DDBJ databases">
        <title>Genome-scale model development and genomic sequencing of the oleaginous clade Lipomyces.</title>
        <authorList>
            <consortium name="Lawrence Berkeley National Laboratory"/>
            <person name="Czajka J.J."/>
            <person name="Han Y."/>
            <person name="Kim J."/>
            <person name="Mondo S.J."/>
            <person name="Hofstad B.A."/>
            <person name="Robles A."/>
            <person name="Haridas S."/>
            <person name="Riley R."/>
            <person name="LaButti K."/>
            <person name="Pangilinan J."/>
            <person name="Andreopoulos W."/>
            <person name="Lipzen A."/>
            <person name="Yan J."/>
            <person name="Wang M."/>
            <person name="Ng V."/>
            <person name="Grigoriev I.V."/>
            <person name="Spatafora J.W."/>
            <person name="Magnuson J.K."/>
            <person name="Baker S.E."/>
            <person name="Pomraning K.R."/>
        </authorList>
    </citation>
    <scope>NUCLEOTIDE SEQUENCE [LARGE SCALE GENOMIC DNA]</scope>
    <source>
        <strain evidence="8 9">Phaff 52-87</strain>
    </source>
</reference>
<feature type="compositionally biased region" description="Gly residues" evidence="7">
    <location>
        <begin position="14"/>
        <end position="30"/>
    </location>
</feature>
<dbReference type="PROSITE" id="PS50082">
    <property type="entry name" value="WD_REPEATS_2"/>
    <property type="match status" value="5"/>
</dbReference>
<dbReference type="PANTHER" id="PTHR22836">
    <property type="entry name" value="WD40 REPEAT PROTEIN"/>
    <property type="match status" value="1"/>
</dbReference>
<accession>A0ABR1FEK5</accession>
<dbReference type="InterPro" id="IPR020472">
    <property type="entry name" value="WD40_PAC1"/>
</dbReference>
<keyword evidence="2" id="KW-0677">Repeat</keyword>
<comment type="function">
    <text evidence="3">Required for 3'-end cleavage and polyadenylation of pre-mRNAs. Also involved in chromosome segregation where it has a role in chromosome attachment to the mitotic spindle.</text>
</comment>
<evidence type="ECO:0000256" key="3">
    <source>
        <dbReference type="ARBA" id="ARBA00025498"/>
    </source>
</evidence>
<dbReference type="EMBL" id="JBBJBU010000001">
    <property type="protein sequence ID" value="KAK7208282.1"/>
    <property type="molecule type" value="Genomic_DNA"/>
</dbReference>
<gene>
    <name evidence="8" type="ORF">BZA70DRAFT_273331</name>
</gene>
<keyword evidence="6" id="KW-0539">Nucleus</keyword>
<dbReference type="PROSITE" id="PS50294">
    <property type="entry name" value="WD_REPEATS_REGION"/>
    <property type="match status" value="4"/>
</dbReference>
<evidence type="ECO:0000256" key="4">
    <source>
        <dbReference type="ARBA" id="ARBA00026154"/>
    </source>
</evidence>
<dbReference type="SMART" id="SM00320">
    <property type="entry name" value="WD40"/>
    <property type="match status" value="7"/>
</dbReference>
<feature type="region of interest" description="Disordered" evidence="7">
    <location>
        <begin position="378"/>
        <end position="405"/>
    </location>
</feature>
<dbReference type="InterPro" id="IPR036322">
    <property type="entry name" value="WD40_repeat_dom_sf"/>
</dbReference>
<keyword evidence="9" id="KW-1185">Reference proteome</keyword>
<sequence length="485" mass="53883">MSSASGSYTYSSRSGGGRGHYDRLGGGSSSTGGRQVQQQNYDNDEQQQHQRKTGHRRTVDYIGGVARWKHKRVVYPYMKEPGVVRPRKDYIVDIYPPSAYLYNPLTSVTPKFVHGSVNKMRHPVNLVRWTPEGRRILGASSSGEFTLWNGMSFNFETIMQAHDQSIRAGEWSHNDDWFLSGDQEGLIKYWQPNMNNVKVIAAHREAVRDLSFSPTDTKFVTASDDSTLKIWNFNEGLEERSLQGHGWDVKCVDWHPTKGLIVSGSKDNLVKLWDPRTGKCLTTLHGHKNTVTRAKFQPTRGDLLATSARDQTCRIFDIRMMRDVAVLRGSTVDVTTLAWHPIHDSLIATGDYSGGVHFYLLDSYQSGAASSVAAFESLTDPQSSTGKPARSTTSNGTTAGTGSAVAPTARTVLPVQSIPYGHESAIWSMEFHPMGHILCTGSNDKFTKFWCRARPGDDAAFQDTYHLGPEAGGTGNERYSGHNHY</sequence>
<organism evidence="8 9">
    <name type="scientific">Myxozyma melibiosi</name>
    <dbReference type="NCBI Taxonomy" id="54550"/>
    <lineage>
        <taxon>Eukaryota</taxon>
        <taxon>Fungi</taxon>
        <taxon>Dikarya</taxon>
        <taxon>Ascomycota</taxon>
        <taxon>Saccharomycotina</taxon>
        <taxon>Lipomycetes</taxon>
        <taxon>Lipomycetales</taxon>
        <taxon>Lipomycetaceae</taxon>
        <taxon>Myxozyma</taxon>
    </lineage>
</organism>
<dbReference type="SUPFAM" id="SSF50978">
    <property type="entry name" value="WD40 repeat-like"/>
    <property type="match status" value="1"/>
</dbReference>
<feature type="repeat" description="WD" evidence="5">
    <location>
        <begin position="242"/>
        <end position="283"/>
    </location>
</feature>
<evidence type="ECO:0000256" key="6">
    <source>
        <dbReference type="RuleBase" id="RU369034"/>
    </source>
</evidence>
<comment type="caution">
    <text evidence="8">The sequence shown here is derived from an EMBL/GenBank/DDBJ whole genome shotgun (WGS) entry which is preliminary data.</text>
</comment>
<dbReference type="GeneID" id="90037326"/>
<feature type="compositionally biased region" description="Low complexity" evidence="7">
    <location>
        <begin position="389"/>
        <end position="405"/>
    </location>
</feature>
<evidence type="ECO:0000256" key="7">
    <source>
        <dbReference type="SAM" id="MobiDB-lite"/>
    </source>
</evidence>
<dbReference type="PRINTS" id="PR00320">
    <property type="entry name" value="GPROTEINBRPT"/>
</dbReference>
<feature type="repeat" description="WD" evidence="5">
    <location>
        <begin position="200"/>
        <end position="241"/>
    </location>
</feature>
<dbReference type="InterPro" id="IPR015943">
    <property type="entry name" value="WD40/YVTN_repeat-like_dom_sf"/>
</dbReference>
<protein>
    <recommendedName>
        <fullName evidence="4 6">Polyadenylation factor subunit 2</fullName>
    </recommendedName>
</protein>
<dbReference type="CDD" id="cd00200">
    <property type="entry name" value="WD40"/>
    <property type="match status" value="1"/>
</dbReference>
<feature type="region of interest" description="Disordered" evidence="7">
    <location>
        <begin position="1"/>
        <end position="58"/>
    </location>
</feature>